<dbReference type="NCBIfam" id="NF002634">
    <property type="entry name" value="PRK02304.1-3"/>
    <property type="match status" value="1"/>
</dbReference>
<comment type="function">
    <text evidence="2 11">Catalyzes a salvage reaction resulting in the formation of AMP, that is energically less costly than de novo synthesis.</text>
</comment>
<protein>
    <recommendedName>
        <fullName evidence="6 11">Adenine phosphoribosyltransferase</fullName>
        <shortName evidence="11">APRT</shortName>
        <ecNumber evidence="6 11">2.4.2.7</ecNumber>
    </recommendedName>
</protein>
<comment type="subcellular location">
    <subcellularLocation>
        <location evidence="3 11">Cytoplasm</location>
    </subcellularLocation>
</comment>
<dbReference type="Pfam" id="PF00156">
    <property type="entry name" value="Pribosyltran"/>
    <property type="match status" value="1"/>
</dbReference>
<accession>A0ABY2V1X4</accession>
<evidence type="ECO:0000256" key="4">
    <source>
        <dbReference type="ARBA" id="ARBA00004659"/>
    </source>
</evidence>
<feature type="domain" description="Phosphoribosyltransferase" evidence="12">
    <location>
        <begin position="68"/>
        <end position="193"/>
    </location>
</feature>
<evidence type="ECO:0000256" key="3">
    <source>
        <dbReference type="ARBA" id="ARBA00004496"/>
    </source>
</evidence>
<evidence type="ECO:0000256" key="10">
    <source>
        <dbReference type="ARBA" id="ARBA00022726"/>
    </source>
</evidence>
<evidence type="ECO:0000256" key="1">
    <source>
        <dbReference type="ARBA" id="ARBA00000868"/>
    </source>
</evidence>
<dbReference type="HAMAP" id="MF_00004">
    <property type="entry name" value="Aden_phosphoribosyltr"/>
    <property type="match status" value="1"/>
</dbReference>
<evidence type="ECO:0000313" key="14">
    <source>
        <dbReference type="Proteomes" id="UP000305417"/>
    </source>
</evidence>
<keyword evidence="10 11" id="KW-0660">Purine salvage</keyword>
<evidence type="ECO:0000256" key="8">
    <source>
        <dbReference type="ARBA" id="ARBA00022676"/>
    </source>
</evidence>
<dbReference type="PANTHER" id="PTHR32315">
    <property type="entry name" value="ADENINE PHOSPHORIBOSYLTRANSFERASE"/>
    <property type="match status" value="1"/>
</dbReference>
<keyword evidence="7 11" id="KW-0963">Cytoplasm</keyword>
<reference evidence="13 14" key="1">
    <citation type="submission" date="2019-05" db="EMBL/GenBank/DDBJ databases">
        <title>Arcobacter cibarius and Arcobacter thereius providing challenges in identification an antibiotic susceptibility and Quinolone resistance.</title>
        <authorList>
            <person name="Busch A."/>
            <person name="Hanel I."/>
            <person name="Hotzel H."/>
            <person name="Tomaso H."/>
        </authorList>
    </citation>
    <scope>NUCLEOTIDE SEQUENCE [LARGE SCALE GENOMIC DNA]</scope>
    <source>
        <strain evidence="13 14">16CS0831-2</strain>
    </source>
</reference>
<dbReference type="Gene3D" id="3.40.50.2020">
    <property type="match status" value="1"/>
</dbReference>
<dbReference type="GO" id="GO:0003999">
    <property type="term" value="F:adenine phosphoribosyltransferase activity"/>
    <property type="evidence" value="ECO:0007669"/>
    <property type="project" value="UniProtKB-EC"/>
</dbReference>
<evidence type="ECO:0000256" key="11">
    <source>
        <dbReference type="HAMAP-Rule" id="MF_00004"/>
    </source>
</evidence>
<evidence type="ECO:0000313" key="13">
    <source>
        <dbReference type="EMBL" id="TLS96169.1"/>
    </source>
</evidence>
<dbReference type="EC" id="2.4.2.7" evidence="6 11"/>
<dbReference type="NCBIfam" id="NF002636">
    <property type="entry name" value="PRK02304.1-5"/>
    <property type="match status" value="1"/>
</dbReference>
<evidence type="ECO:0000256" key="2">
    <source>
        <dbReference type="ARBA" id="ARBA00003968"/>
    </source>
</evidence>
<gene>
    <name evidence="11 13" type="primary">apt</name>
    <name evidence="13" type="ORF">FE247_10215</name>
</gene>
<comment type="similarity">
    <text evidence="5 11">Belongs to the purine/pyrimidine phosphoribosyltransferase family.</text>
</comment>
<dbReference type="SUPFAM" id="SSF53271">
    <property type="entry name" value="PRTase-like"/>
    <property type="match status" value="1"/>
</dbReference>
<comment type="catalytic activity">
    <reaction evidence="1 11">
        <text>AMP + diphosphate = 5-phospho-alpha-D-ribose 1-diphosphate + adenine</text>
        <dbReference type="Rhea" id="RHEA:16609"/>
        <dbReference type="ChEBI" id="CHEBI:16708"/>
        <dbReference type="ChEBI" id="CHEBI:33019"/>
        <dbReference type="ChEBI" id="CHEBI:58017"/>
        <dbReference type="ChEBI" id="CHEBI:456215"/>
        <dbReference type="EC" id="2.4.2.7"/>
    </reaction>
</comment>
<dbReference type="PANTHER" id="PTHR32315:SF3">
    <property type="entry name" value="ADENINE PHOSPHORIBOSYLTRANSFERASE"/>
    <property type="match status" value="1"/>
</dbReference>
<dbReference type="InterPro" id="IPR000836">
    <property type="entry name" value="PRTase_dom"/>
</dbReference>
<comment type="pathway">
    <text evidence="4 11">Purine metabolism; AMP biosynthesis via salvage pathway; AMP from adenine: step 1/1.</text>
</comment>
<evidence type="ECO:0000256" key="7">
    <source>
        <dbReference type="ARBA" id="ARBA00022490"/>
    </source>
</evidence>
<dbReference type="InterPro" id="IPR050054">
    <property type="entry name" value="UPRTase/APRTase"/>
</dbReference>
<comment type="caution">
    <text evidence="13">The sequence shown here is derived from an EMBL/GenBank/DDBJ whole genome shotgun (WGS) entry which is preliminary data.</text>
</comment>
<keyword evidence="14" id="KW-1185">Reference proteome</keyword>
<comment type="subunit">
    <text evidence="11">Homodimer.</text>
</comment>
<organism evidence="13 14">
    <name type="scientific">Aliarcobacter cibarius</name>
    <dbReference type="NCBI Taxonomy" id="255507"/>
    <lineage>
        <taxon>Bacteria</taxon>
        <taxon>Pseudomonadati</taxon>
        <taxon>Campylobacterota</taxon>
        <taxon>Epsilonproteobacteria</taxon>
        <taxon>Campylobacterales</taxon>
        <taxon>Arcobacteraceae</taxon>
        <taxon>Aliarcobacter</taxon>
    </lineage>
</organism>
<name>A0ABY2V1X4_9BACT</name>
<dbReference type="NCBIfam" id="TIGR01090">
    <property type="entry name" value="apt"/>
    <property type="match status" value="1"/>
</dbReference>
<dbReference type="InterPro" id="IPR005764">
    <property type="entry name" value="Ade_phspho_trans"/>
</dbReference>
<keyword evidence="8 11" id="KW-0328">Glycosyltransferase</keyword>
<dbReference type="InterPro" id="IPR029057">
    <property type="entry name" value="PRTase-like"/>
</dbReference>
<keyword evidence="9 11" id="KW-0808">Transferase</keyword>
<evidence type="ECO:0000256" key="6">
    <source>
        <dbReference type="ARBA" id="ARBA00011893"/>
    </source>
</evidence>
<dbReference type="Proteomes" id="UP000305417">
    <property type="component" value="Unassembled WGS sequence"/>
</dbReference>
<evidence type="ECO:0000256" key="9">
    <source>
        <dbReference type="ARBA" id="ARBA00022679"/>
    </source>
</evidence>
<evidence type="ECO:0000259" key="12">
    <source>
        <dbReference type="Pfam" id="PF00156"/>
    </source>
</evidence>
<sequence>MYKYNFLLIYHREIIIIWLEYATFLNVVEVILNKIKFLEDKDREFLLNSIRTVEDFPKPGISFKDITTLLNNKDAFELLMSHLEEKYKSYNLDYVAGIDARGFIFGAALATRLKIGFVPVRKKGKLPSTTVCEKYELEYGFDEVEIHLDAFSTTQNKRVLLIDDLVVSGGTAFAAANLIKKLEANLVEACFIINFTILPGKSKLEQLVPVYSVLEI</sequence>
<proteinExistence type="inferred from homology"/>
<dbReference type="EMBL" id="VBUC01000034">
    <property type="protein sequence ID" value="TLS96169.1"/>
    <property type="molecule type" value="Genomic_DNA"/>
</dbReference>
<dbReference type="CDD" id="cd06223">
    <property type="entry name" value="PRTases_typeI"/>
    <property type="match status" value="1"/>
</dbReference>
<evidence type="ECO:0000256" key="5">
    <source>
        <dbReference type="ARBA" id="ARBA00008391"/>
    </source>
</evidence>